<dbReference type="SMART" id="SM01012">
    <property type="entry name" value="ANTAR"/>
    <property type="match status" value="1"/>
</dbReference>
<sequence length="205" mass="22927">MTERLERVGSFCYYLDGDRWEWSDAVARMHGYEPGQIVPTTAQVLAHKHPDDRESSADLMRRVLQDGEPFSSRHRIIDTTGKIHYLVAVGQRTTADGRVVGMSGFYIDVTDSIRSDVDRTITENISAFIESRTVIEQAKGALMVIYGISADHAFDVLTWKSQQSNVKLRVVAEELVAALPTALDIPFDVRGTFDRILLASGRQPT</sequence>
<dbReference type="EMBL" id="JBDLNU010000001">
    <property type="protein sequence ID" value="MFM1727200.1"/>
    <property type="molecule type" value="Genomic_DNA"/>
</dbReference>
<evidence type="ECO:0000256" key="1">
    <source>
        <dbReference type="ARBA" id="ARBA00000085"/>
    </source>
</evidence>
<evidence type="ECO:0000313" key="9">
    <source>
        <dbReference type="Proteomes" id="UP001629744"/>
    </source>
</evidence>
<dbReference type="Gene3D" id="1.10.10.10">
    <property type="entry name" value="Winged helix-like DNA-binding domain superfamily/Winged helix DNA-binding domain"/>
    <property type="match status" value="1"/>
</dbReference>
<feature type="domain" description="ANTAR" evidence="7">
    <location>
        <begin position="115"/>
        <end position="176"/>
    </location>
</feature>
<keyword evidence="4" id="KW-0808">Transferase</keyword>
<comment type="caution">
    <text evidence="8">The sequence shown here is derived from an EMBL/GenBank/DDBJ whole genome shotgun (WGS) entry which is preliminary data.</text>
</comment>
<feature type="domain" description="PAS" evidence="6">
    <location>
        <begin position="22"/>
        <end position="67"/>
    </location>
</feature>
<dbReference type="PANTHER" id="PTHR43304:SF1">
    <property type="entry name" value="PAC DOMAIN-CONTAINING PROTEIN"/>
    <property type="match status" value="1"/>
</dbReference>
<dbReference type="Pfam" id="PF03861">
    <property type="entry name" value="ANTAR"/>
    <property type="match status" value="1"/>
</dbReference>
<evidence type="ECO:0000256" key="3">
    <source>
        <dbReference type="ARBA" id="ARBA00022553"/>
    </source>
</evidence>
<evidence type="ECO:0000256" key="5">
    <source>
        <dbReference type="ARBA" id="ARBA00022777"/>
    </source>
</evidence>
<accession>A0ABW9FR29</accession>
<evidence type="ECO:0000256" key="4">
    <source>
        <dbReference type="ARBA" id="ARBA00022679"/>
    </source>
</evidence>
<dbReference type="InterPro" id="IPR000014">
    <property type="entry name" value="PAS"/>
</dbReference>
<dbReference type="PROSITE" id="PS50112">
    <property type="entry name" value="PAS"/>
    <property type="match status" value="1"/>
</dbReference>
<keyword evidence="5" id="KW-0418">Kinase</keyword>
<gene>
    <name evidence="8" type="ORF">ABEU19_000654</name>
</gene>
<comment type="catalytic activity">
    <reaction evidence="1">
        <text>ATP + protein L-histidine = ADP + protein N-phospho-L-histidine.</text>
        <dbReference type="EC" id="2.7.13.3"/>
    </reaction>
</comment>
<dbReference type="InterPro" id="IPR013655">
    <property type="entry name" value="PAS_fold_3"/>
</dbReference>
<dbReference type="InterPro" id="IPR052162">
    <property type="entry name" value="Sensor_kinase/Photoreceptor"/>
</dbReference>
<dbReference type="PANTHER" id="PTHR43304">
    <property type="entry name" value="PHYTOCHROME-LIKE PROTEIN CPH1"/>
    <property type="match status" value="1"/>
</dbReference>
<dbReference type="Pfam" id="PF08447">
    <property type="entry name" value="PAS_3"/>
    <property type="match status" value="1"/>
</dbReference>
<dbReference type="InterPro" id="IPR035965">
    <property type="entry name" value="PAS-like_dom_sf"/>
</dbReference>
<evidence type="ECO:0000256" key="2">
    <source>
        <dbReference type="ARBA" id="ARBA00012438"/>
    </source>
</evidence>
<evidence type="ECO:0000259" key="6">
    <source>
        <dbReference type="PROSITE" id="PS50112"/>
    </source>
</evidence>
<organism evidence="8 9">
    <name type="scientific">Prescottella soli</name>
    <dbReference type="NCBI Taxonomy" id="1543852"/>
    <lineage>
        <taxon>Bacteria</taxon>
        <taxon>Bacillati</taxon>
        <taxon>Actinomycetota</taxon>
        <taxon>Actinomycetes</taxon>
        <taxon>Mycobacteriales</taxon>
        <taxon>Nocardiaceae</taxon>
        <taxon>Prescottella</taxon>
    </lineage>
</organism>
<proteinExistence type="predicted"/>
<dbReference type="CDD" id="cd00130">
    <property type="entry name" value="PAS"/>
    <property type="match status" value="1"/>
</dbReference>
<dbReference type="InterPro" id="IPR036388">
    <property type="entry name" value="WH-like_DNA-bd_sf"/>
</dbReference>
<dbReference type="NCBIfam" id="TIGR00229">
    <property type="entry name" value="sensory_box"/>
    <property type="match status" value="1"/>
</dbReference>
<dbReference type="PROSITE" id="PS50921">
    <property type="entry name" value="ANTAR"/>
    <property type="match status" value="1"/>
</dbReference>
<evidence type="ECO:0000313" key="8">
    <source>
        <dbReference type="EMBL" id="MFM1727200.1"/>
    </source>
</evidence>
<dbReference type="SUPFAM" id="SSF55785">
    <property type="entry name" value="PYP-like sensor domain (PAS domain)"/>
    <property type="match status" value="1"/>
</dbReference>
<dbReference type="InterPro" id="IPR005561">
    <property type="entry name" value="ANTAR"/>
</dbReference>
<dbReference type="RefSeq" id="WP_348608422.1">
    <property type="nucleotide sequence ID" value="NZ_CP157276.1"/>
</dbReference>
<evidence type="ECO:0000259" key="7">
    <source>
        <dbReference type="PROSITE" id="PS50921"/>
    </source>
</evidence>
<name>A0ABW9FR29_9NOCA</name>
<protein>
    <recommendedName>
        <fullName evidence="2">histidine kinase</fullName>
        <ecNumber evidence="2">2.7.13.3</ecNumber>
    </recommendedName>
</protein>
<dbReference type="EC" id="2.7.13.3" evidence="2"/>
<keyword evidence="3" id="KW-0597">Phosphoprotein</keyword>
<keyword evidence="9" id="KW-1185">Reference proteome</keyword>
<dbReference type="Proteomes" id="UP001629744">
    <property type="component" value="Unassembled WGS sequence"/>
</dbReference>
<dbReference type="Gene3D" id="3.30.450.20">
    <property type="entry name" value="PAS domain"/>
    <property type="match status" value="1"/>
</dbReference>
<dbReference type="SUPFAM" id="SSF52172">
    <property type="entry name" value="CheY-like"/>
    <property type="match status" value="1"/>
</dbReference>
<dbReference type="InterPro" id="IPR011006">
    <property type="entry name" value="CheY-like_superfamily"/>
</dbReference>
<reference evidence="8 9" key="1">
    <citation type="submission" date="2023-11" db="EMBL/GenBank/DDBJ databases">
        <authorList>
            <person name="Val-Calvo J."/>
            <person name="Scortti M."/>
            <person name="Vazquez-Boland J."/>
        </authorList>
    </citation>
    <scope>NUCLEOTIDE SEQUENCE [LARGE SCALE GENOMIC DNA]</scope>
    <source>
        <strain evidence="8 9">DSM 46662</strain>
    </source>
</reference>